<keyword evidence="3" id="KW-1185">Reference proteome</keyword>
<dbReference type="Proteomes" id="UP000230233">
    <property type="component" value="Chromosome II"/>
</dbReference>
<evidence type="ECO:0000256" key="1">
    <source>
        <dbReference type="SAM" id="MobiDB-lite"/>
    </source>
</evidence>
<sequence length="254" mass="28528">MYAQVTPFDIATAKRRVLESLRSFDGHPSLSLDSFVAVAPHVLVMKFPAREFLFSPSPGVLNVVKYILEVTSYDVALASWEMLREEKEEWTIVSTDPRLFQEPKIHEEIKIVGQAIPTHLGSLLLTSLVTVEREGIDVTIMECEFHIRRPAHPQFPPRFNARRLVADEPQAPIPNGDHSPLGAIIPIHEDAPGPAPPVQQPRGSQAAPRPSKTQLRRERRERVLLRIAREKEEREKDVMAAAAGVPEYKPPAQP</sequence>
<gene>
    <name evidence="2" type="primary">Cnig_chr_II.g4090</name>
    <name evidence="2" type="ORF">B9Z55_004090</name>
</gene>
<reference evidence="3" key="1">
    <citation type="submission" date="2017-10" db="EMBL/GenBank/DDBJ databases">
        <title>Rapid genome shrinkage in a self-fertile nematode reveals novel sperm competition proteins.</title>
        <authorList>
            <person name="Yin D."/>
            <person name="Schwarz E.M."/>
            <person name="Thomas C.G."/>
            <person name="Felde R.L."/>
            <person name="Korf I.F."/>
            <person name="Cutter A.D."/>
            <person name="Schartner C.M."/>
            <person name="Ralston E.J."/>
            <person name="Meyer B.J."/>
            <person name="Haag E.S."/>
        </authorList>
    </citation>
    <scope>NUCLEOTIDE SEQUENCE [LARGE SCALE GENOMIC DNA]</scope>
    <source>
        <strain evidence="3">JU1422</strain>
    </source>
</reference>
<protein>
    <submittedName>
        <fullName evidence="2">Uncharacterized protein</fullName>
    </submittedName>
</protein>
<organism evidence="2 3">
    <name type="scientific">Caenorhabditis nigoni</name>
    <dbReference type="NCBI Taxonomy" id="1611254"/>
    <lineage>
        <taxon>Eukaryota</taxon>
        <taxon>Metazoa</taxon>
        <taxon>Ecdysozoa</taxon>
        <taxon>Nematoda</taxon>
        <taxon>Chromadorea</taxon>
        <taxon>Rhabditida</taxon>
        <taxon>Rhabditina</taxon>
        <taxon>Rhabditomorpha</taxon>
        <taxon>Rhabditoidea</taxon>
        <taxon>Rhabditidae</taxon>
        <taxon>Peloderinae</taxon>
        <taxon>Caenorhabditis</taxon>
    </lineage>
</organism>
<feature type="compositionally biased region" description="Basic and acidic residues" evidence="1">
    <location>
        <begin position="215"/>
        <end position="238"/>
    </location>
</feature>
<evidence type="ECO:0000313" key="3">
    <source>
        <dbReference type="Proteomes" id="UP000230233"/>
    </source>
</evidence>
<comment type="caution">
    <text evidence="2">The sequence shown here is derived from an EMBL/GenBank/DDBJ whole genome shotgun (WGS) entry which is preliminary data.</text>
</comment>
<dbReference type="EMBL" id="PDUG01000002">
    <property type="protein sequence ID" value="PIC43302.1"/>
    <property type="molecule type" value="Genomic_DNA"/>
</dbReference>
<feature type="region of interest" description="Disordered" evidence="1">
    <location>
        <begin position="186"/>
        <end position="254"/>
    </location>
</feature>
<name>A0A2G5UUS3_9PELO</name>
<accession>A0A2G5UUS3</accession>
<proteinExistence type="predicted"/>
<evidence type="ECO:0000313" key="2">
    <source>
        <dbReference type="EMBL" id="PIC43302.1"/>
    </source>
</evidence>
<dbReference type="AlphaFoldDB" id="A0A2G5UUS3"/>